<protein>
    <submittedName>
        <fullName evidence="1">Uncharacterized protein</fullName>
    </submittedName>
</protein>
<gene>
    <name evidence="1" type="ORF">RHMOL_Rhmol05G0209000</name>
</gene>
<evidence type="ECO:0000313" key="1">
    <source>
        <dbReference type="EMBL" id="KAI8555887.1"/>
    </source>
</evidence>
<proteinExistence type="predicted"/>
<organism evidence="1 2">
    <name type="scientific">Rhododendron molle</name>
    <name type="common">Chinese azalea</name>
    <name type="synonym">Azalea mollis</name>
    <dbReference type="NCBI Taxonomy" id="49168"/>
    <lineage>
        <taxon>Eukaryota</taxon>
        <taxon>Viridiplantae</taxon>
        <taxon>Streptophyta</taxon>
        <taxon>Embryophyta</taxon>
        <taxon>Tracheophyta</taxon>
        <taxon>Spermatophyta</taxon>
        <taxon>Magnoliopsida</taxon>
        <taxon>eudicotyledons</taxon>
        <taxon>Gunneridae</taxon>
        <taxon>Pentapetalae</taxon>
        <taxon>asterids</taxon>
        <taxon>Ericales</taxon>
        <taxon>Ericaceae</taxon>
        <taxon>Ericoideae</taxon>
        <taxon>Rhodoreae</taxon>
        <taxon>Rhododendron</taxon>
    </lineage>
</organism>
<accession>A0ACC0NT09</accession>
<dbReference type="EMBL" id="CM046392">
    <property type="protein sequence ID" value="KAI8555887.1"/>
    <property type="molecule type" value="Genomic_DNA"/>
</dbReference>
<reference evidence="1" key="1">
    <citation type="submission" date="2022-02" db="EMBL/GenBank/DDBJ databases">
        <title>Plant Genome Project.</title>
        <authorList>
            <person name="Zhang R.-G."/>
        </authorList>
    </citation>
    <scope>NUCLEOTIDE SEQUENCE</scope>
    <source>
        <strain evidence="1">AT1</strain>
    </source>
</reference>
<name>A0ACC0NT09_RHOML</name>
<sequence length="93" mass="10409">MAQKLKHKILVVAHKVCYMSKIIHVDFRCGTGCYTMEDEFGLFRYSEFVKSICYQQSVTEELVEQGDTRSIGIYTSGVGVVRLLMASSDTGAC</sequence>
<comment type="caution">
    <text evidence="1">The sequence shown here is derived from an EMBL/GenBank/DDBJ whole genome shotgun (WGS) entry which is preliminary data.</text>
</comment>
<evidence type="ECO:0000313" key="2">
    <source>
        <dbReference type="Proteomes" id="UP001062846"/>
    </source>
</evidence>
<dbReference type="Proteomes" id="UP001062846">
    <property type="component" value="Chromosome 5"/>
</dbReference>
<keyword evidence="2" id="KW-1185">Reference proteome</keyword>